<feature type="compositionally biased region" description="Polar residues" evidence="2">
    <location>
        <begin position="565"/>
        <end position="577"/>
    </location>
</feature>
<feature type="region of interest" description="Disordered" evidence="2">
    <location>
        <begin position="558"/>
        <end position="586"/>
    </location>
</feature>
<dbReference type="Proteomes" id="UP001146120">
    <property type="component" value="Unassembled WGS sequence"/>
</dbReference>
<reference evidence="3" key="2">
    <citation type="journal article" date="2023" name="Microbiol Resour">
        <title>Decontamination and Annotation of the Draft Genome Sequence of the Oomycete Lagenidium giganteum ARSEF 373.</title>
        <authorList>
            <person name="Morgan W.R."/>
            <person name="Tartar A."/>
        </authorList>
    </citation>
    <scope>NUCLEOTIDE SEQUENCE</scope>
    <source>
        <strain evidence="3">ARSEF 373</strain>
    </source>
</reference>
<evidence type="ECO:0000256" key="2">
    <source>
        <dbReference type="SAM" id="MobiDB-lite"/>
    </source>
</evidence>
<protein>
    <submittedName>
        <fullName evidence="3">Uncharacterized protein</fullName>
    </submittedName>
</protein>
<evidence type="ECO:0000313" key="4">
    <source>
        <dbReference type="Proteomes" id="UP001146120"/>
    </source>
</evidence>
<organism evidence="3 4">
    <name type="scientific">Lagenidium giganteum</name>
    <dbReference type="NCBI Taxonomy" id="4803"/>
    <lineage>
        <taxon>Eukaryota</taxon>
        <taxon>Sar</taxon>
        <taxon>Stramenopiles</taxon>
        <taxon>Oomycota</taxon>
        <taxon>Peronosporomycetes</taxon>
        <taxon>Pythiales</taxon>
        <taxon>Pythiaceae</taxon>
    </lineage>
</organism>
<accession>A0AAV2Z1J8</accession>
<evidence type="ECO:0000256" key="1">
    <source>
        <dbReference type="SAM" id="Coils"/>
    </source>
</evidence>
<sequence length="586" mass="67431">MWLADDPLQVGFLENAGAQVKKKSPSSATLIKESLKPNLTAAEATTQLKVLCRKFAALTDKVKEETRVREEAEREVRRLNAVIEGNASPVVASCRTDAQLYVRELKEGHEKLKQELRFEKEKNAMLVSKALELEREKNALLQQQTAGDNLRSAYEWRYALLTDTTLDADVETGGANRQAKWDREQHQKIQETLRTTLEELQEEVTRKEEEIESYKERFNRERQRIKELERDIAERDERERSANEMIRQLKQDLEEAQATIATEQQRVEEAQNEVRDNQEYRAALEEQIETLNEVNVALEQRSNALVRRLERSACVIQECQDLKLQLRDAEVDNETLVRTIRDLKDQHFLKEKDLKMQTEQVREQKAALEQRLRELEEDMEAMRAQNAMLSEWMLVRNDNAQAKKELDSTDRLWTSPRHAVRDDAGNSPQNRHLEDPLQEVDRERVRDVASVRPLSATFSPVRTQNDVTRKLFVDTSPTTDYWSPIPEKTSDVIHASPVKQRARSVAPHAMTATNNAPARRPQANTQAKSGSSGLGASGNLDHERLRLLVSRNRELQQRLQRETDATQQLEQEISSMASAYAGPHGH</sequence>
<reference evidence="3" key="1">
    <citation type="submission" date="2022-11" db="EMBL/GenBank/DDBJ databases">
        <authorList>
            <person name="Morgan W.R."/>
            <person name="Tartar A."/>
        </authorList>
    </citation>
    <scope>NUCLEOTIDE SEQUENCE</scope>
    <source>
        <strain evidence="3">ARSEF 373</strain>
    </source>
</reference>
<name>A0AAV2Z1J8_9STRA</name>
<dbReference type="EMBL" id="DAKRPA010000052">
    <property type="protein sequence ID" value="DBA01213.1"/>
    <property type="molecule type" value="Genomic_DNA"/>
</dbReference>
<gene>
    <name evidence="3" type="ORF">N0F65_002348</name>
</gene>
<feature type="coiled-coil region" evidence="1">
    <location>
        <begin position="183"/>
        <end position="392"/>
    </location>
</feature>
<keyword evidence="1" id="KW-0175">Coiled coil</keyword>
<dbReference type="AlphaFoldDB" id="A0AAV2Z1J8"/>
<evidence type="ECO:0000313" key="3">
    <source>
        <dbReference type="EMBL" id="DBA01213.1"/>
    </source>
</evidence>
<feature type="compositionally biased region" description="Polar residues" evidence="2">
    <location>
        <begin position="511"/>
        <end position="528"/>
    </location>
</feature>
<feature type="region of interest" description="Disordered" evidence="2">
    <location>
        <begin position="404"/>
        <end position="433"/>
    </location>
</feature>
<comment type="caution">
    <text evidence="3">The sequence shown here is derived from an EMBL/GenBank/DDBJ whole genome shotgun (WGS) entry which is preliminary data.</text>
</comment>
<keyword evidence="4" id="KW-1185">Reference proteome</keyword>
<feature type="region of interest" description="Disordered" evidence="2">
    <location>
        <begin position="505"/>
        <end position="539"/>
    </location>
</feature>
<proteinExistence type="predicted"/>
<feature type="coiled-coil region" evidence="1">
    <location>
        <begin position="55"/>
        <end position="143"/>
    </location>
</feature>